<dbReference type="Proteomes" id="UP000186549">
    <property type="component" value="Unassembled WGS sequence"/>
</dbReference>
<organism evidence="1 2">
    <name type="scientific">Bacteroides uniformis</name>
    <dbReference type="NCBI Taxonomy" id="820"/>
    <lineage>
        <taxon>Bacteria</taxon>
        <taxon>Pseudomonadati</taxon>
        <taxon>Bacteroidota</taxon>
        <taxon>Bacteroidia</taxon>
        <taxon>Bacteroidales</taxon>
        <taxon>Bacteroidaceae</taxon>
        <taxon>Bacteroides</taxon>
    </lineage>
</organism>
<dbReference type="AlphaFoldDB" id="A0A1Q6I303"/>
<dbReference type="InterPro" id="IPR045499">
    <property type="entry name" value="DUF6492"/>
</dbReference>
<sequence length="290" mass="34196">MDKSFDVIIPVGVKDIFIVQRNVECINLYLNANSIYLISKKKFRIFFHDLLNKYPNVHFVDEDILVPGLSKRKLLSYINVVAPHLMPKCGWYFQQFLKMGFAKSNYCKDYYLIWDADTLPTRQINFFTDTNRCLFCVKEECHVPYFRTMEKLLGVSKLIDKSFIAEHMMIKTEYMNELIACIEQSSDNGTWWKRIIAAIDQDSLLGFSEFETYGTFVYRYYPESISFRELKSNRRAGKIYGRSISMSELLCIKEMDTISLEPADKPDLMIRKLWQFPQRLFIKLLSVIIS</sequence>
<evidence type="ECO:0000313" key="1">
    <source>
        <dbReference type="EMBL" id="OKZ33206.1"/>
    </source>
</evidence>
<gene>
    <name evidence="1" type="ORF">BHV79_09060</name>
</gene>
<accession>A0A1Q6I303</accession>
<dbReference type="Pfam" id="PF20102">
    <property type="entry name" value="DUF6492"/>
    <property type="match status" value="1"/>
</dbReference>
<protein>
    <submittedName>
        <fullName evidence="1">Uncharacterized protein</fullName>
    </submittedName>
</protein>
<dbReference type="EMBL" id="MNQU01000212">
    <property type="protein sequence ID" value="OKZ33206.1"/>
    <property type="molecule type" value="Genomic_DNA"/>
</dbReference>
<name>A0A1Q6I303_BACUN</name>
<comment type="caution">
    <text evidence="1">The sequence shown here is derived from an EMBL/GenBank/DDBJ whole genome shotgun (WGS) entry which is preliminary data.</text>
</comment>
<reference evidence="1 2" key="1">
    <citation type="journal article" date="2016" name="Nat. Biotechnol.">
        <title>Measurement of bacterial replication rates in microbial communities.</title>
        <authorList>
            <person name="Brown C.T."/>
            <person name="Olm M.R."/>
            <person name="Thomas B.C."/>
            <person name="Banfield J.F."/>
        </authorList>
    </citation>
    <scope>NUCLEOTIDE SEQUENCE [LARGE SCALE GENOMIC DNA]</scope>
    <source>
        <strain evidence="1">45_41</strain>
    </source>
</reference>
<evidence type="ECO:0000313" key="2">
    <source>
        <dbReference type="Proteomes" id="UP000186549"/>
    </source>
</evidence>
<proteinExistence type="predicted"/>